<evidence type="ECO:0000256" key="3">
    <source>
        <dbReference type="ARBA" id="ARBA00022692"/>
    </source>
</evidence>
<reference evidence="7 8" key="1">
    <citation type="journal article" date="2007" name="Proc. Natl. Acad. Sci. U.S.A.">
        <title>The tiny eukaryote Ostreococcus provides genomic insights into the paradox of plankton speciation.</title>
        <authorList>
            <person name="Palenik B."/>
            <person name="Grimwood J."/>
            <person name="Aerts A."/>
            <person name="Rouze P."/>
            <person name="Salamov A."/>
            <person name="Putnam N."/>
            <person name="Dupont C."/>
            <person name="Jorgensen R."/>
            <person name="Derelle E."/>
            <person name="Rombauts S."/>
            <person name="Zhou K."/>
            <person name="Otillar R."/>
            <person name="Merchant S.S."/>
            <person name="Podell S."/>
            <person name="Gaasterland T."/>
            <person name="Napoli C."/>
            <person name="Gendler K."/>
            <person name="Manuell A."/>
            <person name="Tai V."/>
            <person name="Vallon O."/>
            <person name="Piganeau G."/>
            <person name="Jancek S."/>
            <person name="Heijde M."/>
            <person name="Jabbari K."/>
            <person name="Bowler C."/>
            <person name="Lohr M."/>
            <person name="Robbens S."/>
            <person name="Werner G."/>
            <person name="Dubchak I."/>
            <person name="Pazour G.J."/>
            <person name="Ren Q."/>
            <person name="Paulsen I."/>
            <person name="Delwiche C."/>
            <person name="Schmutz J."/>
            <person name="Rokhsar D."/>
            <person name="Van de Peer Y."/>
            <person name="Moreau H."/>
            <person name="Grigoriev I.V."/>
        </authorList>
    </citation>
    <scope>NUCLEOTIDE SEQUENCE [LARGE SCALE GENOMIC DNA]</scope>
    <source>
        <strain evidence="7 8">CCE9901</strain>
    </source>
</reference>
<feature type="non-terminal residue" evidence="7">
    <location>
        <position position="1"/>
    </location>
</feature>
<keyword evidence="3" id="KW-0812">Transmembrane</keyword>
<dbReference type="GO" id="GO:0016020">
    <property type="term" value="C:membrane"/>
    <property type="evidence" value="ECO:0007669"/>
    <property type="project" value="UniProtKB-SubCell"/>
</dbReference>
<dbReference type="Proteomes" id="UP000001568">
    <property type="component" value="Chromosome 9"/>
</dbReference>
<accession>A4S2N8</accession>
<dbReference type="KEGG" id="olu:OSTLU_8121"/>
<comment type="similarity">
    <text evidence="2 6">Belongs to the peroxisomal membrane protein PXMP2/4 family.</text>
</comment>
<evidence type="ECO:0000256" key="5">
    <source>
        <dbReference type="ARBA" id="ARBA00023136"/>
    </source>
</evidence>
<dbReference type="PANTHER" id="PTHR11266">
    <property type="entry name" value="PEROXISOMAL MEMBRANE PROTEIN 2, PXMP2 MPV17"/>
    <property type="match status" value="1"/>
</dbReference>
<dbReference type="OrthoDB" id="10267969at2759"/>
<dbReference type="Gramene" id="ABO98075">
    <property type="protein sequence ID" value="ABO98075"/>
    <property type="gene ID" value="OSTLU_8121"/>
</dbReference>
<keyword evidence="5" id="KW-0472">Membrane</keyword>
<gene>
    <name evidence="7" type="ORF">OSTLU_8121</name>
</gene>
<dbReference type="EMBL" id="CP000589">
    <property type="protein sequence ID" value="ABO98075.1"/>
    <property type="molecule type" value="Genomic_DNA"/>
</dbReference>
<dbReference type="AlphaFoldDB" id="A4S2N8"/>
<evidence type="ECO:0000256" key="6">
    <source>
        <dbReference type="RuleBase" id="RU363053"/>
    </source>
</evidence>
<dbReference type="STRING" id="436017.A4S2N8"/>
<protein>
    <submittedName>
        <fullName evidence="7">Uncharacterized protein</fullName>
    </submittedName>
</protein>
<name>A4S2N8_OSTLU</name>
<evidence type="ECO:0000256" key="4">
    <source>
        <dbReference type="ARBA" id="ARBA00022989"/>
    </source>
</evidence>
<dbReference type="GeneID" id="5003563"/>
<dbReference type="PANTHER" id="PTHR11266:SF116">
    <property type="entry name" value="MPV17-LIKE PROTEIN"/>
    <property type="match status" value="1"/>
</dbReference>
<sequence length="129" mass="14309">EHDFERTARFFVVGAALHGPFFHVAFRALERAMGASTNAATVARKVAVGHTVLFPTYTAGFFFFMSALEGETMTAAYDRFRDKAAETFISGTCYWPFANAFNFAYVPRAGRILFLNAAGVAWNAYMSHV</sequence>
<dbReference type="Pfam" id="PF04117">
    <property type="entry name" value="Mpv17_PMP22"/>
    <property type="match status" value="1"/>
</dbReference>
<keyword evidence="4" id="KW-1133">Transmembrane helix</keyword>
<feature type="non-terminal residue" evidence="7">
    <location>
        <position position="129"/>
    </location>
</feature>
<dbReference type="GO" id="GO:0005737">
    <property type="term" value="C:cytoplasm"/>
    <property type="evidence" value="ECO:0007669"/>
    <property type="project" value="TreeGrafter"/>
</dbReference>
<dbReference type="RefSeq" id="XP_001419782.1">
    <property type="nucleotide sequence ID" value="XM_001419745.1"/>
</dbReference>
<dbReference type="OMA" id="FFSCTFI"/>
<evidence type="ECO:0000313" key="7">
    <source>
        <dbReference type="EMBL" id="ABO98075.1"/>
    </source>
</evidence>
<organism evidence="7 8">
    <name type="scientific">Ostreococcus lucimarinus (strain CCE9901)</name>
    <dbReference type="NCBI Taxonomy" id="436017"/>
    <lineage>
        <taxon>Eukaryota</taxon>
        <taxon>Viridiplantae</taxon>
        <taxon>Chlorophyta</taxon>
        <taxon>Mamiellophyceae</taxon>
        <taxon>Mamiellales</taxon>
        <taxon>Bathycoccaceae</taxon>
        <taxon>Ostreococcus</taxon>
    </lineage>
</organism>
<evidence type="ECO:0000313" key="8">
    <source>
        <dbReference type="Proteomes" id="UP000001568"/>
    </source>
</evidence>
<dbReference type="InterPro" id="IPR007248">
    <property type="entry name" value="Mpv17_PMP22"/>
</dbReference>
<proteinExistence type="inferred from homology"/>
<evidence type="ECO:0000256" key="2">
    <source>
        <dbReference type="ARBA" id="ARBA00006824"/>
    </source>
</evidence>
<comment type="subcellular location">
    <subcellularLocation>
        <location evidence="1">Membrane</location>
        <topology evidence="1">Multi-pass membrane protein</topology>
    </subcellularLocation>
</comment>
<dbReference type="eggNOG" id="KOG1944">
    <property type="taxonomic scope" value="Eukaryota"/>
</dbReference>
<keyword evidence="8" id="KW-1185">Reference proteome</keyword>
<evidence type="ECO:0000256" key="1">
    <source>
        <dbReference type="ARBA" id="ARBA00004141"/>
    </source>
</evidence>
<dbReference type="HOGENOM" id="CLU_049109_9_2_1"/>